<feature type="region of interest" description="Disordered" evidence="1">
    <location>
        <begin position="182"/>
        <end position="201"/>
    </location>
</feature>
<dbReference type="RefSeq" id="WP_407592590.1">
    <property type="nucleotide sequence ID" value="NZ_JBHDIY010000002.1"/>
</dbReference>
<accession>A0ABW8UUC8</accession>
<dbReference type="InterPro" id="IPR010321">
    <property type="entry name" value="DUF922"/>
</dbReference>
<gene>
    <name evidence="2" type="ORF">ACERZ8_12945</name>
</gene>
<proteinExistence type="predicted"/>
<dbReference type="Proteomes" id="UP001627408">
    <property type="component" value="Unassembled WGS sequence"/>
</dbReference>
<evidence type="ECO:0000313" key="2">
    <source>
        <dbReference type="EMBL" id="MFL4470745.1"/>
    </source>
</evidence>
<keyword evidence="3" id="KW-1185">Reference proteome</keyword>
<organism evidence="2 3">
    <name type="scientific">Tateyamaria armeniaca</name>
    <dbReference type="NCBI Taxonomy" id="2518930"/>
    <lineage>
        <taxon>Bacteria</taxon>
        <taxon>Pseudomonadati</taxon>
        <taxon>Pseudomonadota</taxon>
        <taxon>Alphaproteobacteria</taxon>
        <taxon>Rhodobacterales</taxon>
        <taxon>Roseobacteraceae</taxon>
        <taxon>Tateyamaria</taxon>
    </lineage>
</organism>
<evidence type="ECO:0000313" key="3">
    <source>
        <dbReference type="Proteomes" id="UP001627408"/>
    </source>
</evidence>
<dbReference type="EMBL" id="JBHDIY010000002">
    <property type="protein sequence ID" value="MFL4470745.1"/>
    <property type="molecule type" value="Genomic_DNA"/>
</dbReference>
<name>A0ABW8UUC8_9RHOB</name>
<reference evidence="2 3" key="1">
    <citation type="submission" date="2024-08" db="EMBL/GenBank/DDBJ databases">
        <title>Tateyamaria sp. nov., isolated from marine algae.</title>
        <authorList>
            <person name="Choi B.J."/>
            <person name="Kim J.M."/>
            <person name="Lee J.K."/>
            <person name="Choi D.G."/>
            <person name="Bayburt H."/>
            <person name="Baek J.H."/>
            <person name="Han D.M."/>
            <person name="Jeon C.O."/>
        </authorList>
    </citation>
    <scope>NUCLEOTIDE SEQUENCE [LARGE SCALE GENOMIC DNA]</scope>
    <source>
        <strain evidence="2 3">KMU-156</strain>
    </source>
</reference>
<sequence length="201" mass="21791">MTPTKFRSYKVSGDDLMAVLKDLKKKGPKDPNDGKRVAALTTTTLDVSAAVSSARFEGDGAITTRRDGKFEAMAKIKSMPVVYTSETLLPEIGANKLSVSAWIEWARFKLKLGIHENEHVKKVKSDAVTIVADINAMRGTGVDADKGKAAMAAAGDLQKQIVKKYNATSMAKRFNAIHKKLDKPKKRGRPGHGPVLDATVK</sequence>
<evidence type="ECO:0000256" key="1">
    <source>
        <dbReference type="SAM" id="MobiDB-lite"/>
    </source>
</evidence>
<dbReference type="Pfam" id="PF06037">
    <property type="entry name" value="DUF922"/>
    <property type="match status" value="1"/>
</dbReference>
<comment type="caution">
    <text evidence="2">The sequence shown here is derived from an EMBL/GenBank/DDBJ whole genome shotgun (WGS) entry which is preliminary data.</text>
</comment>
<protein>
    <submittedName>
        <fullName evidence="2">DUF922 domain-containing protein</fullName>
    </submittedName>
</protein>